<evidence type="ECO:0000256" key="1">
    <source>
        <dbReference type="SAM" id="SignalP"/>
    </source>
</evidence>
<keyword evidence="1" id="KW-0732">Signal</keyword>
<feature type="signal peptide" evidence="1">
    <location>
        <begin position="1"/>
        <end position="24"/>
    </location>
</feature>
<protein>
    <recommendedName>
        <fullName evidence="2">AB hydrolase-1 domain-containing protein</fullName>
    </recommendedName>
</protein>
<evidence type="ECO:0000259" key="2">
    <source>
        <dbReference type="Pfam" id="PF12697"/>
    </source>
</evidence>
<dbReference type="Gene3D" id="3.40.50.1820">
    <property type="entry name" value="alpha/beta hydrolase"/>
    <property type="match status" value="1"/>
</dbReference>
<feature type="chain" id="PRO_5034068409" description="AB hydrolase-1 domain-containing protein" evidence="1">
    <location>
        <begin position="25"/>
        <end position="380"/>
    </location>
</feature>
<dbReference type="Proteomes" id="UP000566819">
    <property type="component" value="Unassembled WGS sequence"/>
</dbReference>
<gene>
    <name evidence="3" type="ORF">G7Y89_g690</name>
</gene>
<evidence type="ECO:0000313" key="4">
    <source>
        <dbReference type="Proteomes" id="UP000566819"/>
    </source>
</evidence>
<dbReference type="InterPro" id="IPR029058">
    <property type="entry name" value="AB_hydrolase_fold"/>
</dbReference>
<proteinExistence type="predicted"/>
<name>A0A8H4RWR7_9HELO</name>
<dbReference type="OrthoDB" id="190201at2759"/>
<comment type="caution">
    <text evidence="3">The sequence shown here is derived from an EMBL/GenBank/DDBJ whole genome shotgun (WGS) entry which is preliminary data.</text>
</comment>
<dbReference type="AlphaFoldDB" id="A0A8H4RWR7"/>
<evidence type="ECO:0000313" key="3">
    <source>
        <dbReference type="EMBL" id="KAF4637400.1"/>
    </source>
</evidence>
<sequence>MNPNYSFMQYAALVLFTFIPLCAAQPQKTCTGYTIPVNPTSLNFIWAKPFANNYDVIDFLTGSASRTAAKDFHPFSGSKTQTASYQISATFCAPRNSTSNKNVVLFLTHGANFDRSYWDPSISPEKYSFVDWVIARGYSVFFYDRLGVGKSSLVSGYVNQASIQVSILTELATAVKSGKYTGSIGTPSSLVLVGHSFGSVISSAVVMASPTLADGLILTGFSFNSNSSRGSGVFETWQPRIASGEDPKWRALDNGYLTGVDIFSNVNIFFKAPDYDLDVVEYAEKIKQPFGINEVFSSGAVNTTTAEFTGPTMIIAGQFDFIFCNGQCDGVLQHPAQEIFANAREFKAVSYPGAGHGLNLAANATGAFQIITDFLSDGGL</sequence>
<accession>A0A8H4RWR7</accession>
<dbReference type="Pfam" id="PF12697">
    <property type="entry name" value="Abhydrolase_6"/>
    <property type="match status" value="1"/>
</dbReference>
<feature type="domain" description="AB hydrolase-1" evidence="2">
    <location>
        <begin position="105"/>
        <end position="361"/>
    </location>
</feature>
<organism evidence="3 4">
    <name type="scientific">Cudoniella acicularis</name>
    <dbReference type="NCBI Taxonomy" id="354080"/>
    <lineage>
        <taxon>Eukaryota</taxon>
        <taxon>Fungi</taxon>
        <taxon>Dikarya</taxon>
        <taxon>Ascomycota</taxon>
        <taxon>Pezizomycotina</taxon>
        <taxon>Leotiomycetes</taxon>
        <taxon>Helotiales</taxon>
        <taxon>Tricladiaceae</taxon>
        <taxon>Cudoniella</taxon>
    </lineage>
</organism>
<dbReference type="InterPro" id="IPR000073">
    <property type="entry name" value="AB_hydrolase_1"/>
</dbReference>
<dbReference type="EMBL" id="JAAMPI010000024">
    <property type="protein sequence ID" value="KAF4637400.1"/>
    <property type="molecule type" value="Genomic_DNA"/>
</dbReference>
<keyword evidence="4" id="KW-1185">Reference proteome</keyword>
<dbReference type="SUPFAM" id="SSF53474">
    <property type="entry name" value="alpha/beta-Hydrolases"/>
    <property type="match status" value="1"/>
</dbReference>
<reference evidence="3 4" key="1">
    <citation type="submission" date="2020-03" db="EMBL/GenBank/DDBJ databases">
        <title>Draft Genome Sequence of Cudoniella acicularis.</title>
        <authorList>
            <person name="Buettner E."/>
            <person name="Kellner H."/>
        </authorList>
    </citation>
    <scope>NUCLEOTIDE SEQUENCE [LARGE SCALE GENOMIC DNA]</scope>
    <source>
        <strain evidence="3 4">DSM 108380</strain>
    </source>
</reference>